<dbReference type="InterPro" id="IPR000064">
    <property type="entry name" value="NLP_P60_dom"/>
</dbReference>
<dbReference type="AlphaFoldDB" id="A0A6I4T5K9"/>
<dbReference type="EMBL" id="WTYT01000002">
    <property type="protein sequence ID" value="MXO65502.1"/>
    <property type="molecule type" value="Genomic_DNA"/>
</dbReference>
<evidence type="ECO:0000256" key="3">
    <source>
        <dbReference type="ARBA" id="ARBA00022801"/>
    </source>
</evidence>
<dbReference type="RefSeq" id="WP_160735890.1">
    <property type="nucleotide sequence ID" value="NZ_WTYT01000002.1"/>
</dbReference>
<dbReference type="SUPFAM" id="SSF54001">
    <property type="entry name" value="Cysteine proteinases"/>
    <property type="match status" value="1"/>
</dbReference>
<accession>A0A6I4T5K9</accession>
<evidence type="ECO:0000313" key="6">
    <source>
        <dbReference type="EMBL" id="MXO65502.1"/>
    </source>
</evidence>
<dbReference type="Proteomes" id="UP000438476">
    <property type="component" value="Unassembled WGS sequence"/>
</dbReference>
<sequence length="135" mass="14639">MTNANGAAIAQAARSALGSPFRLHGRDPQIGLDCLGLVLFALRSTRDDTPTLPDYRLRQSDVTPWLAVAEQAGLHRATGVQRAGEIWLTRSHLLQLHLLIAAGPHSFIHAHAGVGRVVESPAPLPWPAIRRWHAS</sequence>
<keyword evidence="4" id="KW-0788">Thiol protease</keyword>
<evidence type="ECO:0000313" key="7">
    <source>
        <dbReference type="Proteomes" id="UP000438476"/>
    </source>
</evidence>
<dbReference type="OrthoDB" id="8481272at2"/>
<evidence type="ECO:0000256" key="4">
    <source>
        <dbReference type="ARBA" id="ARBA00022807"/>
    </source>
</evidence>
<dbReference type="PROSITE" id="PS51935">
    <property type="entry name" value="NLPC_P60"/>
    <property type="match status" value="1"/>
</dbReference>
<evidence type="ECO:0000256" key="1">
    <source>
        <dbReference type="ARBA" id="ARBA00007074"/>
    </source>
</evidence>
<feature type="domain" description="NlpC/P60" evidence="5">
    <location>
        <begin position="3"/>
        <end position="135"/>
    </location>
</feature>
<dbReference type="Gene3D" id="3.90.1720.10">
    <property type="entry name" value="endopeptidase domain like (from Nostoc punctiforme)"/>
    <property type="match status" value="1"/>
</dbReference>
<organism evidence="6 7">
    <name type="scientific">Altericroceibacterium endophyticum</name>
    <dbReference type="NCBI Taxonomy" id="1808508"/>
    <lineage>
        <taxon>Bacteria</taxon>
        <taxon>Pseudomonadati</taxon>
        <taxon>Pseudomonadota</taxon>
        <taxon>Alphaproteobacteria</taxon>
        <taxon>Sphingomonadales</taxon>
        <taxon>Erythrobacteraceae</taxon>
        <taxon>Altericroceibacterium</taxon>
    </lineage>
</organism>
<dbReference type="GO" id="GO:0008234">
    <property type="term" value="F:cysteine-type peptidase activity"/>
    <property type="evidence" value="ECO:0007669"/>
    <property type="project" value="UniProtKB-KW"/>
</dbReference>
<evidence type="ECO:0000259" key="5">
    <source>
        <dbReference type="PROSITE" id="PS51935"/>
    </source>
</evidence>
<dbReference type="InterPro" id="IPR038765">
    <property type="entry name" value="Papain-like_cys_pep_sf"/>
</dbReference>
<protein>
    <submittedName>
        <fullName evidence="6">Peptidoglycan endopeptidase</fullName>
    </submittedName>
</protein>
<dbReference type="GO" id="GO:0006508">
    <property type="term" value="P:proteolysis"/>
    <property type="evidence" value="ECO:0007669"/>
    <property type="project" value="UniProtKB-KW"/>
</dbReference>
<proteinExistence type="inferred from homology"/>
<gene>
    <name evidence="6" type="ORF">GRI91_07025</name>
</gene>
<comment type="caution">
    <text evidence="6">The sequence shown here is derived from an EMBL/GenBank/DDBJ whole genome shotgun (WGS) entry which is preliminary data.</text>
</comment>
<keyword evidence="3" id="KW-0378">Hydrolase</keyword>
<keyword evidence="2" id="KW-0645">Protease</keyword>
<reference evidence="6 7" key="1">
    <citation type="submission" date="2019-12" db="EMBL/GenBank/DDBJ databases">
        <title>Genomic-based taxomic classification of the family Erythrobacteraceae.</title>
        <authorList>
            <person name="Xu L."/>
        </authorList>
    </citation>
    <scope>NUCLEOTIDE SEQUENCE [LARGE SCALE GENOMIC DNA]</scope>
    <source>
        <strain evidence="6 7">LMG 29518</strain>
    </source>
</reference>
<name>A0A6I4T5K9_9SPHN</name>
<evidence type="ECO:0000256" key="2">
    <source>
        <dbReference type="ARBA" id="ARBA00022670"/>
    </source>
</evidence>
<keyword evidence="7" id="KW-1185">Reference proteome</keyword>
<comment type="similarity">
    <text evidence="1">Belongs to the peptidase C40 family.</text>
</comment>